<feature type="transmembrane region" description="Helical" evidence="2">
    <location>
        <begin position="118"/>
        <end position="139"/>
    </location>
</feature>
<dbReference type="GeneID" id="85402948"/>
<evidence type="ECO:0000313" key="3">
    <source>
        <dbReference type="EMBL" id="KAK1507560.1"/>
    </source>
</evidence>
<feature type="region of interest" description="Disordered" evidence="1">
    <location>
        <begin position="146"/>
        <end position="220"/>
    </location>
</feature>
<evidence type="ECO:0008006" key="5">
    <source>
        <dbReference type="Google" id="ProtNLM"/>
    </source>
</evidence>
<dbReference type="PANTHER" id="PTHR38166">
    <property type="entry name" value="C2H2-TYPE DOMAIN-CONTAINING PROTEIN-RELATED"/>
    <property type="match status" value="1"/>
</dbReference>
<gene>
    <name evidence="3" type="ORF">CTAM01_02672</name>
</gene>
<keyword evidence="2" id="KW-0472">Membrane</keyword>
<protein>
    <recommendedName>
        <fullName evidence="5">C2H2-type domain-containing protein</fullName>
    </recommendedName>
</protein>
<feature type="compositionally biased region" description="Acidic residues" evidence="1">
    <location>
        <begin position="500"/>
        <end position="510"/>
    </location>
</feature>
<feature type="region of interest" description="Disordered" evidence="1">
    <location>
        <begin position="489"/>
        <end position="523"/>
    </location>
</feature>
<dbReference type="RefSeq" id="XP_060386513.1">
    <property type="nucleotide sequence ID" value="XM_060518710.1"/>
</dbReference>
<feature type="compositionally biased region" description="Basic and acidic residues" evidence="1">
    <location>
        <begin position="511"/>
        <end position="523"/>
    </location>
</feature>
<evidence type="ECO:0000313" key="4">
    <source>
        <dbReference type="Proteomes" id="UP001227543"/>
    </source>
</evidence>
<feature type="transmembrane region" description="Helical" evidence="2">
    <location>
        <begin position="7"/>
        <end position="31"/>
    </location>
</feature>
<keyword evidence="2" id="KW-0812">Transmembrane</keyword>
<dbReference type="PANTHER" id="PTHR38166:SF1">
    <property type="entry name" value="C2H2-TYPE DOMAIN-CONTAINING PROTEIN"/>
    <property type="match status" value="1"/>
</dbReference>
<comment type="caution">
    <text evidence="3">The sequence shown here is derived from an EMBL/GenBank/DDBJ whole genome shotgun (WGS) entry which is preliminary data.</text>
</comment>
<sequence length="523" mass="58660">MQFQRGLVHFLIPFVLLFGALTYFSGFLLLWSLVAHGSRSLALGAQEPFSHARWSATVIHLPLDGIWADDRTYSVVKQNYELYECKYHEPALGLICVLIRSMAARMENLYNFSLLQNLFTVLGNYVGAILATLAIYLGLPSSLGRENRTKPNTKIQKQESRGRAKANGAAKSQGKGKGKGRSVGTRKTPTDGPEDGEDSGDDSDDSGKEEGPRGRRPTGLPMGCPFYKLDPITHYRCVAKYRIIGFNRLKQHLERCHSLGEFYCPLCYKKFKKNPAAARDDHVRLGNCQVRAYTDDFMGDEILQLQGDVPWGSNDEEKYFWVWDNFFKEHPRPKSAYVFEGIWEPLSILAGTAERNINTEDFSSWAREFLLATWEDVLPRLLTLRNERTQISRRIPLHSVNEHGRDPSIRVMDDTHLTVLQPNPSNSNGTTYITPFLPNVPTTGLDVDMLNGDITSGLCNPGHPESSVPGNATSLSTEGIADNIAPYEISTSGIPHPMDMEDFVDLDGETEEKGSQEQRQARR</sequence>
<accession>A0ABQ9RM59</accession>
<reference evidence="3 4" key="1">
    <citation type="submission" date="2016-10" db="EMBL/GenBank/DDBJ databases">
        <title>The genome sequence of Colletotrichum fioriniae PJ7.</title>
        <authorList>
            <person name="Baroncelli R."/>
        </authorList>
    </citation>
    <scope>NUCLEOTIDE SEQUENCE [LARGE SCALE GENOMIC DNA]</scope>
    <source>
        <strain evidence="3 4">Tom-12</strain>
    </source>
</reference>
<evidence type="ECO:0000256" key="2">
    <source>
        <dbReference type="SAM" id="Phobius"/>
    </source>
</evidence>
<evidence type="ECO:0000256" key="1">
    <source>
        <dbReference type="SAM" id="MobiDB-lite"/>
    </source>
</evidence>
<dbReference type="EMBL" id="MLFU01000006">
    <property type="protein sequence ID" value="KAK1507560.1"/>
    <property type="molecule type" value="Genomic_DNA"/>
</dbReference>
<proteinExistence type="predicted"/>
<name>A0ABQ9RM59_9PEZI</name>
<feature type="compositionally biased region" description="Acidic residues" evidence="1">
    <location>
        <begin position="192"/>
        <end position="204"/>
    </location>
</feature>
<keyword evidence="4" id="KW-1185">Reference proteome</keyword>
<keyword evidence="2" id="KW-1133">Transmembrane helix</keyword>
<organism evidence="3 4">
    <name type="scientific">Colletotrichum tamarilloi</name>
    <dbReference type="NCBI Taxonomy" id="1209934"/>
    <lineage>
        <taxon>Eukaryota</taxon>
        <taxon>Fungi</taxon>
        <taxon>Dikarya</taxon>
        <taxon>Ascomycota</taxon>
        <taxon>Pezizomycotina</taxon>
        <taxon>Sordariomycetes</taxon>
        <taxon>Hypocreomycetidae</taxon>
        <taxon>Glomerellales</taxon>
        <taxon>Glomerellaceae</taxon>
        <taxon>Colletotrichum</taxon>
        <taxon>Colletotrichum acutatum species complex</taxon>
    </lineage>
</organism>
<dbReference type="Proteomes" id="UP001227543">
    <property type="component" value="Unassembled WGS sequence"/>
</dbReference>